<reference evidence="2 3" key="1">
    <citation type="submission" date="2016-08" db="EMBL/GenBank/DDBJ databases">
        <title>A Parts List for Fungal Cellulosomes Revealed by Comparative Genomics.</title>
        <authorList>
            <consortium name="DOE Joint Genome Institute"/>
            <person name="Haitjema C.H."/>
            <person name="Gilmore S.P."/>
            <person name="Henske J.K."/>
            <person name="Solomon K.V."/>
            <person name="De Groot R."/>
            <person name="Kuo A."/>
            <person name="Mondo S.J."/>
            <person name="Salamov A.A."/>
            <person name="Labutti K."/>
            <person name="Zhao Z."/>
            <person name="Chiniquy J."/>
            <person name="Barry K."/>
            <person name="Brewer H.M."/>
            <person name="Purvine S.O."/>
            <person name="Wright A.T."/>
            <person name="Boxma B."/>
            <person name="Van Alen T."/>
            <person name="Hackstein J.H."/>
            <person name="Baker S.E."/>
            <person name="Grigoriev I.V."/>
            <person name="O'Malley M.A."/>
        </authorList>
    </citation>
    <scope>NUCLEOTIDE SEQUENCE [LARGE SCALE GENOMIC DNA]</scope>
    <source>
        <strain evidence="2 3">G1</strain>
    </source>
</reference>
<comment type="caution">
    <text evidence="2">The sequence shown here is derived from an EMBL/GenBank/DDBJ whole genome shotgun (WGS) entry which is preliminary data.</text>
</comment>
<accession>A0A1Y1ZJL7</accession>
<protein>
    <recommendedName>
        <fullName evidence="4">Microbial-type PARG catalytic domain-containing protein</fullName>
    </recommendedName>
</protein>
<evidence type="ECO:0008006" key="4">
    <source>
        <dbReference type="Google" id="ProtNLM"/>
    </source>
</evidence>
<sequence length="406" mass="45843">MSSDFLKTSEFDNIYNNLPETGTSTGDFAYYTANPEFQKLFHSHFERISIINCHHFKEEEEEKEEKEKDKKNSEKKNQKKKTFLPELFAYEKFSGPVALELAQSGKKVAVLIFADSTNVGGIYMTGYSPAGTQEEHTVLMVPEIYGFLGNRFGVHDIGGNGDGIYNANQKRYSLNKEDYENPEVINPAYGYILTNLLMTHEVQQRMSMKKLPKESVVEVSYAFLSMPSFATGVSGDPIGAMLIGQREEKDGDKIYEDIKRAHSLLQSDHDESIKNHCFSDETTLKAGKLAIFCSEKKLQDFAEQYMGKNGSREVTTILEEAQKNYEACLLEKFTNLIKGTERAGADTLILGKIGCGAFLNNENEISKFMGKAIAKSKYIKYIYFAGLQKNDPFITKVKEAMKNEEI</sequence>
<dbReference type="InterPro" id="IPR043472">
    <property type="entry name" value="Macro_dom-like"/>
</dbReference>
<dbReference type="Gene3D" id="3.40.220.10">
    <property type="entry name" value="Leucine Aminopeptidase, subunit E, domain 1"/>
    <property type="match status" value="1"/>
</dbReference>
<dbReference type="EMBL" id="MCOG01000393">
    <property type="protein sequence ID" value="ORY10441.1"/>
    <property type="molecule type" value="Genomic_DNA"/>
</dbReference>
<evidence type="ECO:0000313" key="2">
    <source>
        <dbReference type="EMBL" id="ORY10441.1"/>
    </source>
</evidence>
<dbReference type="Proteomes" id="UP000193920">
    <property type="component" value="Unassembled WGS sequence"/>
</dbReference>
<keyword evidence="3" id="KW-1185">Reference proteome</keyword>
<dbReference type="OrthoDB" id="9985428at2759"/>
<proteinExistence type="predicted"/>
<gene>
    <name evidence="2" type="ORF">LY90DRAFT_518682</name>
</gene>
<evidence type="ECO:0000256" key="1">
    <source>
        <dbReference type="SAM" id="MobiDB-lite"/>
    </source>
</evidence>
<feature type="region of interest" description="Disordered" evidence="1">
    <location>
        <begin position="58"/>
        <end position="78"/>
    </location>
</feature>
<dbReference type="AlphaFoldDB" id="A0A1Y1ZJL7"/>
<name>A0A1Y1ZJL7_9FUNG</name>
<feature type="compositionally biased region" description="Basic and acidic residues" evidence="1">
    <location>
        <begin position="65"/>
        <end position="76"/>
    </location>
</feature>
<evidence type="ECO:0000313" key="3">
    <source>
        <dbReference type="Proteomes" id="UP000193920"/>
    </source>
</evidence>
<organism evidence="2 3">
    <name type="scientific">Neocallimastix californiae</name>
    <dbReference type="NCBI Taxonomy" id="1754190"/>
    <lineage>
        <taxon>Eukaryota</taxon>
        <taxon>Fungi</taxon>
        <taxon>Fungi incertae sedis</taxon>
        <taxon>Chytridiomycota</taxon>
        <taxon>Chytridiomycota incertae sedis</taxon>
        <taxon>Neocallimastigomycetes</taxon>
        <taxon>Neocallimastigales</taxon>
        <taxon>Neocallimastigaceae</taxon>
        <taxon>Neocallimastix</taxon>
    </lineage>
</organism>